<dbReference type="GO" id="GO:0016020">
    <property type="term" value="C:membrane"/>
    <property type="evidence" value="ECO:0007669"/>
    <property type="project" value="InterPro"/>
</dbReference>
<protein>
    <submittedName>
        <fullName evidence="3">Neurotransmitter-gated ion-channel ligand-binding domain-containing protein</fullName>
    </submittedName>
</protein>
<proteinExistence type="predicted"/>
<dbReference type="InterPro" id="IPR006202">
    <property type="entry name" value="Neur_chan_lig-bd"/>
</dbReference>
<accession>A0A914RU20</accession>
<dbReference type="Gene3D" id="2.70.170.10">
    <property type="entry name" value="Neurotransmitter-gated ion-channel ligand-binding domain"/>
    <property type="match status" value="1"/>
</dbReference>
<evidence type="ECO:0000313" key="3">
    <source>
        <dbReference type="WBParaSite" id="PEQ_0000547401-mRNA-1"/>
    </source>
</evidence>
<dbReference type="InterPro" id="IPR036734">
    <property type="entry name" value="Neur_chan_lig-bd_sf"/>
</dbReference>
<evidence type="ECO:0000259" key="1">
    <source>
        <dbReference type="Pfam" id="PF02931"/>
    </source>
</evidence>
<dbReference type="Pfam" id="PF02931">
    <property type="entry name" value="Neur_chan_LBD"/>
    <property type="match status" value="1"/>
</dbReference>
<feature type="domain" description="Neurotransmitter-gated ion-channel ligand-binding" evidence="1">
    <location>
        <begin position="23"/>
        <end position="76"/>
    </location>
</feature>
<name>A0A914RU20_PAREQ</name>
<evidence type="ECO:0000313" key="2">
    <source>
        <dbReference type="Proteomes" id="UP000887564"/>
    </source>
</evidence>
<organism evidence="2 3">
    <name type="scientific">Parascaris equorum</name>
    <name type="common">Equine roundworm</name>
    <dbReference type="NCBI Taxonomy" id="6256"/>
    <lineage>
        <taxon>Eukaryota</taxon>
        <taxon>Metazoa</taxon>
        <taxon>Ecdysozoa</taxon>
        <taxon>Nematoda</taxon>
        <taxon>Chromadorea</taxon>
        <taxon>Rhabditida</taxon>
        <taxon>Spirurina</taxon>
        <taxon>Ascaridomorpha</taxon>
        <taxon>Ascaridoidea</taxon>
        <taxon>Ascarididae</taxon>
        <taxon>Parascaris</taxon>
    </lineage>
</organism>
<dbReference type="AlphaFoldDB" id="A0A914RU20"/>
<dbReference type="Proteomes" id="UP000887564">
    <property type="component" value="Unplaced"/>
</dbReference>
<keyword evidence="2" id="KW-1185">Reference proteome</keyword>
<dbReference type="GO" id="GO:0005230">
    <property type="term" value="F:extracellular ligand-gated monoatomic ion channel activity"/>
    <property type="evidence" value="ECO:0007669"/>
    <property type="project" value="InterPro"/>
</dbReference>
<sequence>LRRFHRPKSRKWHDQANNTSRHLLQKVSVGVDYLEKLWKPDTFFPNEKKSYFHKATTHNSFLRIDPDGNVYTSQSLNNQLRNKFEAAGNNLSLEACIIAGAELGVTLLTTSKILAERIVHYAKNMSVKTDETRMIATNMQVFNSLRVILVPLYTFKQFENPNFRGW</sequence>
<reference evidence="3" key="1">
    <citation type="submission" date="2022-11" db="UniProtKB">
        <authorList>
            <consortium name="WormBaseParasite"/>
        </authorList>
    </citation>
    <scope>IDENTIFICATION</scope>
</reference>
<dbReference type="SUPFAM" id="SSF63712">
    <property type="entry name" value="Nicotinic receptor ligand binding domain-like"/>
    <property type="match status" value="1"/>
</dbReference>
<dbReference type="WBParaSite" id="PEQ_0000547401-mRNA-1">
    <property type="protein sequence ID" value="PEQ_0000547401-mRNA-1"/>
    <property type="gene ID" value="PEQ_0000547401"/>
</dbReference>